<evidence type="ECO:0000313" key="2">
    <source>
        <dbReference type="EMBL" id="MBE1485418.1"/>
    </source>
</evidence>
<dbReference type="Proteomes" id="UP000649753">
    <property type="component" value="Unassembled WGS sequence"/>
</dbReference>
<dbReference type="Pfam" id="PF05656">
    <property type="entry name" value="DUF805"/>
    <property type="match status" value="1"/>
</dbReference>
<keyword evidence="1" id="KW-0812">Transmembrane</keyword>
<feature type="transmembrane region" description="Helical" evidence="1">
    <location>
        <begin position="109"/>
        <end position="129"/>
    </location>
</feature>
<name>A0A927LZJ1_9ACTN</name>
<dbReference type="PANTHER" id="PTHR34980:SF2">
    <property type="entry name" value="INNER MEMBRANE PROTEIN YHAH-RELATED"/>
    <property type="match status" value="1"/>
</dbReference>
<reference evidence="2" key="1">
    <citation type="submission" date="2020-10" db="EMBL/GenBank/DDBJ databases">
        <title>Sequencing the genomes of 1000 actinobacteria strains.</title>
        <authorList>
            <person name="Klenk H.-P."/>
        </authorList>
    </citation>
    <scope>NUCLEOTIDE SEQUENCE</scope>
    <source>
        <strain evidence="2">DSM 46832</strain>
    </source>
</reference>
<feature type="transmembrane region" description="Helical" evidence="1">
    <location>
        <begin position="79"/>
        <end position="97"/>
    </location>
</feature>
<gene>
    <name evidence="2" type="ORF">H4W31_001056</name>
</gene>
<evidence type="ECO:0000256" key="1">
    <source>
        <dbReference type="SAM" id="Phobius"/>
    </source>
</evidence>
<keyword evidence="1" id="KW-0472">Membrane</keyword>
<proteinExistence type="predicted"/>
<dbReference type="AlphaFoldDB" id="A0A927LZJ1"/>
<dbReference type="PANTHER" id="PTHR34980">
    <property type="entry name" value="INNER MEMBRANE PROTEIN-RELATED-RELATED"/>
    <property type="match status" value="1"/>
</dbReference>
<organism evidence="2 3">
    <name type="scientific">Plantactinospora soyae</name>
    <dbReference type="NCBI Taxonomy" id="1544732"/>
    <lineage>
        <taxon>Bacteria</taxon>
        <taxon>Bacillati</taxon>
        <taxon>Actinomycetota</taxon>
        <taxon>Actinomycetes</taxon>
        <taxon>Micromonosporales</taxon>
        <taxon>Micromonosporaceae</taxon>
        <taxon>Plantactinospora</taxon>
    </lineage>
</organism>
<dbReference type="InterPro" id="IPR008523">
    <property type="entry name" value="DUF805"/>
</dbReference>
<protein>
    <submittedName>
        <fullName evidence="2">Uncharacterized membrane protein YhaH (DUF805 family)</fullName>
    </submittedName>
</protein>
<keyword evidence="3" id="KW-1185">Reference proteome</keyword>
<evidence type="ECO:0000313" key="3">
    <source>
        <dbReference type="Proteomes" id="UP000649753"/>
    </source>
</evidence>
<keyword evidence="1" id="KW-1133">Transmembrane helix</keyword>
<dbReference type="GO" id="GO:0005886">
    <property type="term" value="C:plasma membrane"/>
    <property type="evidence" value="ECO:0007669"/>
    <property type="project" value="TreeGrafter"/>
</dbReference>
<accession>A0A927LZJ1</accession>
<feature type="transmembrane region" description="Helical" evidence="1">
    <location>
        <begin position="46"/>
        <end position="67"/>
    </location>
</feature>
<dbReference type="EMBL" id="JADBEB010000001">
    <property type="protein sequence ID" value="MBE1485418.1"/>
    <property type="molecule type" value="Genomic_DNA"/>
</dbReference>
<sequence length="153" mass="16501">MLLPRTLTSRLASLRDAGVVMSFTAAVRSVLSQYVGFGGRARRAEYWWFFLFSVLVGIVTSILDSVLGTDFEGSSTSGGLLNLIASLALFLPSLAVAVRRLHDTDRSGWWILIGLIPLVGAIVLLVFFVQDGTSGPNRFGPSPKYDPVPGWAA</sequence>
<comment type="caution">
    <text evidence="2">The sequence shown here is derived from an EMBL/GenBank/DDBJ whole genome shotgun (WGS) entry which is preliminary data.</text>
</comment>